<keyword evidence="1" id="KW-0812">Transmembrane</keyword>
<keyword evidence="3" id="KW-1185">Reference proteome</keyword>
<evidence type="ECO:0000313" key="2">
    <source>
        <dbReference type="EMBL" id="KAL0188072.1"/>
    </source>
</evidence>
<comment type="caution">
    <text evidence="2">The sequence shown here is derived from an EMBL/GenBank/DDBJ whole genome shotgun (WGS) entry which is preliminary data.</text>
</comment>
<accession>A0ABD0QPH2</accession>
<gene>
    <name evidence="2" type="ORF">M9458_015171</name>
</gene>
<evidence type="ECO:0000313" key="3">
    <source>
        <dbReference type="Proteomes" id="UP001529510"/>
    </source>
</evidence>
<keyword evidence="1" id="KW-0472">Membrane</keyword>
<organism evidence="2 3">
    <name type="scientific">Cirrhinus mrigala</name>
    <name type="common">Mrigala</name>
    <dbReference type="NCBI Taxonomy" id="683832"/>
    <lineage>
        <taxon>Eukaryota</taxon>
        <taxon>Metazoa</taxon>
        <taxon>Chordata</taxon>
        <taxon>Craniata</taxon>
        <taxon>Vertebrata</taxon>
        <taxon>Euteleostomi</taxon>
        <taxon>Actinopterygii</taxon>
        <taxon>Neopterygii</taxon>
        <taxon>Teleostei</taxon>
        <taxon>Ostariophysi</taxon>
        <taxon>Cypriniformes</taxon>
        <taxon>Cyprinidae</taxon>
        <taxon>Labeoninae</taxon>
        <taxon>Labeonini</taxon>
        <taxon>Cirrhinus</taxon>
    </lineage>
</organism>
<name>A0ABD0QPH2_CIRMR</name>
<reference evidence="2 3" key="1">
    <citation type="submission" date="2024-05" db="EMBL/GenBank/DDBJ databases">
        <title>Genome sequencing and assembly of Indian major carp, Cirrhinus mrigala (Hamilton, 1822).</title>
        <authorList>
            <person name="Mohindra V."/>
            <person name="Chowdhury L.M."/>
            <person name="Lal K."/>
            <person name="Jena J.K."/>
        </authorList>
    </citation>
    <scope>NUCLEOTIDE SEQUENCE [LARGE SCALE GENOMIC DNA]</scope>
    <source>
        <strain evidence="2">CM1030</strain>
        <tissue evidence="2">Blood</tissue>
    </source>
</reference>
<feature type="transmembrane region" description="Helical" evidence="1">
    <location>
        <begin position="12"/>
        <end position="33"/>
    </location>
</feature>
<feature type="non-terminal residue" evidence="2">
    <location>
        <position position="62"/>
    </location>
</feature>
<evidence type="ECO:0000256" key="1">
    <source>
        <dbReference type="SAM" id="Phobius"/>
    </source>
</evidence>
<keyword evidence="1" id="KW-1133">Transmembrane helix</keyword>
<dbReference type="Proteomes" id="UP001529510">
    <property type="component" value="Unassembled WGS sequence"/>
</dbReference>
<sequence>MWPEEVCCNRILKALLALYLLVFLFAFLAFLYVNSTADCGQCINPKAAPKRPQLIQSHITIQ</sequence>
<proteinExistence type="predicted"/>
<protein>
    <submittedName>
        <fullName evidence="2">Uncharacterized protein</fullName>
    </submittedName>
</protein>
<dbReference type="EMBL" id="JAMKFB020000007">
    <property type="protein sequence ID" value="KAL0188072.1"/>
    <property type="molecule type" value="Genomic_DNA"/>
</dbReference>
<dbReference type="AlphaFoldDB" id="A0ABD0QPH2"/>